<gene>
    <name evidence="1" type="ORF">ES724_02225</name>
</gene>
<dbReference type="InterPro" id="IPR008969">
    <property type="entry name" value="CarboxyPept-like_regulatory"/>
</dbReference>
<keyword evidence="1" id="KW-0645">Protease</keyword>
<comment type="caution">
    <text evidence="1">The sequence shown here is derived from an EMBL/GenBank/DDBJ whole genome shotgun (WGS) entry which is preliminary data.</text>
</comment>
<keyword evidence="1" id="KW-0378">Hydrolase</keyword>
<dbReference type="OrthoDB" id="604691at2"/>
<evidence type="ECO:0000313" key="1">
    <source>
        <dbReference type="EMBL" id="TXD95861.1"/>
    </source>
</evidence>
<dbReference type="AlphaFoldDB" id="A0A5C6ZZV8"/>
<accession>A0A5C6ZZV8</accession>
<dbReference type="InterPro" id="IPR043741">
    <property type="entry name" value="DUF5686"/>
</dbReference>
<dbReference type="EMBL" id="VORY01000001">
    <property type="protein sequence ID" value="TXD95861.1"/>
    <property type="molecule type" value="Genomic_DNA"/>
</dbReference>
<name>A0A5C6ZZV8_9FLAO</name>
<dbReference type="RefSeq" id="WP_146928949.1">
    <property type="nucleotide sequence ID" value="NZ_CBCSHZ010000003.1"/>
</dbReference>
<evidence type="ECO:0000313" key="2">
    <source>
        <dbReference type="Proteomes" id="UP000321367"/>
    </source>
</evidence>
<sequence>MRTLLTLALFIISYSSLIGQNTINGQVINSENGDPLAYATIKISEKKQTLTNIDGSFSLQLTAQDSILKVSYIGFSSKEIEVTKFSDFYIIKLQPFTEDLSAVMLYSEESPTDKIIRKAIERKDDNDPEKALNSFQYKSYNKFIIDNDASGISTQTDTSNIEIRTIINQGRAYLSEKTATHLFIKPNKRKELVEGIKTAGFNKPVYDVLALKAEPLSLYKNNYQLFDTDYAGPLANGAFNNYSYKILDTTSVEGRPSYMIYFKPKREKKVAGLEGVLYIDTTSYAIQKATAQLLGAVNLVIDHNYNYYDDQDLWFPSGQTITLKPGTGGKDISVFGGSISLGTVQRKKSILNTVIGSGEVESGLFLESTTVNYDVQFNQEVSFPKYAATINVLKDANEKSVNYWEAKRQIPFTIKDELTSQKVDSIIRTRNIESKIRFKKAISNGSLPAGMWDFDISKFFKFNNYEGIRLGAGGTTNADFSEKIRLHGYLVYGFKDAKFKYGIGAGKLLRKRSDTWLDIEYSDDISEVGAYKYLKSVNDFSILEPRFANITFYYKYKALQAGLTHRFTPKLATEWVINKSDISQIGDYGFVNSNQLYTDYTITEATLGFLYRPFSTFLNTPESNQVINKGYPQFTGQVSKSFSNILGGDFDFTKVGLKVEYQVNRLDLSNTQFTLEGNYAFGDIPLTHAFHAFPNNPNKAEILNRFSIAGKISFETMYFNEFFSDRQAALHIRHQFRPIRITDTYKPELALLNRFIIGNFNNIEAHQNIEFNSLKHGYSEAGLELNKLLGGFGLSFAYRYGAYHLPTFKENFSFKFTLNLKI</sequence>
<proteinExistence type="predicted"/>
<reference evidence="1 2" key="1">
    <citation type="submission" date="2019-08" db="EMBL/GenBank/DDBJ databases">
        <title>Genome sequence of Gillisia hiemivivida IC154 (type strain).</title>
        <authorList>
            <person name="Bowman J.P."/>
        </authorList>
    </citation>
    <scope>NUCLEOTIDE SEQUENCE [LARGE SCALE GENOMIC DNA]</scope>
    <source>
        <strain evidence="1 2">IC154</strain>
    </source>
</reference>
<dbReference type="Gene3D" id="2.60.40.1120">
    <property type="entry name" value="Carboxypeptidase-like, regulatory domain"/>
    <property type="match status" value="1"/>
</dbReference>
<organism evidence="1 2">
    <name type="scientific">Gillisia hiemivivida</name>
    <dbReference type="NCBI Taxonomy" id="291190"/>
    <lineage>
        <taxon>Bacteria</taxon>
        <taxon>Pseudomonadati</taxon>
        <taxon>Bacteroidota</taxon>
        <taxon>Flavobacteriia</taxon>
        <taxon>Flavobacteriales</taxon>
        <taxon>Flavobacteriaceae</taxon>
        <taxon>Gillisia</taxon>
    </lineage>
</organism>
<dbReference type="SUPFAM" id="SSF49464">
    <property type="entry name" value="Carboxypeptidase regulatory domain-like"/>
    <property type="match status" value="1"/>
</dbReference>
<keyword evidence="2" id="KW-1185">Reference proteome</keyword>
<keyword evidence="1" id="KW-0121">Carboxypeptidase</keyword>
<dbReference type="Proteomes" id="UP000321367">
    <property type="component" value="Unassembled WGS sequence"/>
</dbReference>
<dbReference type="Pfam" id="PF18939">
    <property type="entry name" value="DUF5686"/>
    <property type="match status" value="1"/>
</dbReference>
<dbReference type="Pfam" id="PF13715">
    <property type="entry name" value="CarbopepD_reg_2"/>
    <property type="match status" value="1"/>
</dbReference>
<dbReference type="GO" id="GO:0004180">
    <property type="term" value="F:carboxypeptidase activity"/>
    <property type="evidence" value="ECO:0007669"/>
    <property type="project" value="UniProtKB-KW"/>
</dbReference>
<protein>
    <submittedName>
        <fullName evidence="1">Carboxypeptidase-like regulatory domain-containing protein</fullName>
    </submittedName>
</protein>